<organism evidence="2">
    <name type="scientific">uncultured delta proteobacterium</name>
    <dbReference type="NCBI Taxonomy" id="34034"/>
    <lineage>
        <taxon>Bacteria</taxon>
        <taxon>Deltaproteobacteria</taxon>
        <taxon>environmental samples</taxon>
    </lineage>
</organism>
<dbReference type="Gene3D" id="3.30.1380.10">
    <property type="match status" value="1"/>
</dbReference>
<accession>A0A212JFV4</accession>
<dbReference type="GO" id="GO:0008233">
    <property type="term" value="F:peptidase activity"/>
    <property type="evidence" value="ECO:0007669"/>
    <property type="project" value="InterPro"/>
</dbReference>
<dbReference type="AlphaFoldDB" id="A0A212JFV4"/>
<reference evidence="2" key="1">
    <citation type="submission" date="2016-04" db="EMBL/GenBank/DDBJ databases">
        <authorList>
            <person name="Evans L.H."/>
            <person name="Alamgir A."/>
            <person name="Owens N."/>
            <person name="Weber N.D."/>
            <person name="Virtaneva K."/>
            <person name="Barbian K."/>
            <person name="Babar A."/>
            <person name="Rosenke K."/>
        </authorList>
    </citation>
    <scope>NUCLEOTIDE SEQUENCE</scope>
    <source>
        <strain evidence="2">86</strain>
    </source>
</reference>
<dbReference type="Pfam" id="PF13539">
    <property type="entry name" value="Peptidase_M15_4"/>
    <property type="match status" value="1"/>
</dbReference>
<name>A0A212JFV4_9DELT</name>
<dbReference type="SUPFAM" id="SSF55166">
    <property type="entry name" value="Hedgehog/DD-peptidase"/>
    <property type="match status" value="1"/>
</dbReference>
<proteinExistence type="predicted"/>
<evidence type="ECO:0000259" key="1">
    <source>
        <dbReference type="Pfam" id="PF13539"/>
    </source>
</evidence>
<dbReference type="EMBL" id="FLUQ01000001">
    <property type="protein sequence ID" value="SBV98322.1"/>
    <property type="molecule type" value="Genomic_DNA"/>
</dbReference>
<feature type="domain" description="Peptidase M15C" evidence="1">
    <location>
        <begin position="193"/>
        <end position="261"/>
    </location>
</feature>
<gene>
    <name evidence="2" type="ORF">KL86DPRO_11370</name>
</gene>
<sequence length="275" mass="29877">MSGKRAVFFWAALLGMIISGLNGTAFAGGERAAIFRDGQRLVEAYPEAGFSLKEADDGLYVAGEAGSFLFSPWEGCPKALPDDPADAPLCAMLAQPYPVGDGGRYPAPGVDPGRVRNEAFLKALYGKDAVDVEKGLESVAFLGEVWKFSARHGAAEALRRVAATLETAAAHDPKLKAYILPGGGTYFWRKIKDSPRLSAHSFGICIDLNIEKGLYWLWHPSAGTVAKTRRDYPQAIVDAFEAEGFIWGGKWHSFDFMHFEYRPELVGRGGKAASR</sequence>
<evidence type="ECO:0000313" key="2">
    <source>
        <dbReference type="EMBL" id="SBV98322.1"/>
    </source>
</evidence>
<dbReference type="InterPro" id="IPR039561">
    <property type="entry name" value="Peptidase_M15C"/>
</dbReference>
<dbReference type="InterPro" id="IPR009045">
    <property type="entry name" value="Zn_M74/Hedgehog-like"/>
</dbReference>
<protein>
    <recommendedName>
        <fullName evidence="1">Peptidase M15C domain-containing protein</fullName>
    </recommendedName>
</protein>